<accession>A0A0G4E5D9</accession>
<dbReference type="GO" id="GO:0016853">
    <property type="term" value="F:isomerase activity"/>
    <property type="evidence" value="ECO:0007669"/>
    <property type="project" value="UniProtKB-KW"/>
</dbReference>
<dbReference type="InterPro" id="IPR036249">
    <property type="entry name" value="Thioredoxin-like_sf"/>
</dbReference>
<dbReference type="RefSeq" id="WP_176456018.1">
    <property type="nucleotide sequence ID" value="NZ_LN713927.1"/>
</dbReference>
<evidence type="ECO:0000256" key="6">
    <source>
        <dbReference type="SAM" id="SignalP"/>
    </source>
</evidence>
<evidence type="ECO:0000256" key="2">
    <source>
        <dbReference type="ARBA" id="ARBA00022729"/>
    </source>
</evidence>
<feature type="chain" id="PRO_5005186812" evidence="6">
    <location>
        <begin position="25"/>
        <end position="290"/>
    </location>
</feature>
<organism evidence="8">
    <name type="scientific">Pseudomonas fluorescens (strain SBW25)</name>
    <dbReference type="NCBI Taxonomy" id="216595"/>
    <lineage>
        <taxon>Bacteria</taxon>
        <taxon>Pseudomonadati</taxon>
        <taxon>Pseudomonadota</taxon>
        <taxon>Gammaproteobacteria</taxon>
        <taxon>Pseudomonadales</taxon>
        <taxon>Pseudomonadaceae</taxon>
        <taxon>Pseudomonas</taxon>
    </lineage>
</organism>
<comment type="similarity">
    <text evidence="1">Belongs to the thioredoxin family. DsbA subfamily.</text>
</comment>
<reference evidence="8" key="2">
    <citation type="submission" date="2015-06" db="EMBL/GenBank/DDBJ databases">
        <title>Environmentally co-occuring mercury resistance plasmids are genetically and phenotypically diverse and confer variable context-dependent fitness effects.</title>
        <authorList>
            <person name="Hall J.P.J."/>
            <person name="Harrison E."/>
            <person name="Lilley A.K."/>
            <person name="Paterson S."/>
            <person name="Spiers A.J."/>
            <person name="Brockhurst M.A."/>
        </authorList>
    </citation>
    <scope>NUCLEOTIDE SEQUENCE [LARGE SCALE GENOMIC DNA]</scope>
    <source>
        <strain evidence="8">SBW25</strain>
        <plasmid evidence="8">pQBR55</plasmid>
    </source>
</reference>
<name>A0A0G4E5D9_PSEFS</name>
<sequence>MNFKALFGTACVSVVISLSAAAGAFLYWKSTSPFIADNQAEFNEMVAKSIKLNRAEQYAAEVNKKMAKYEDLAVNDAPDGRRIYGKLDARFTLVEFSDFECPYCKRYHETPKKLVDQAPDHVKWEWRHMPLDFHNPAATREAVMTECAAEQRGAAGFWVAAEEMFIKTRGNGQGIADVDEFAAGIGLDADKFQDCLKSGRYDQRIQADMKLAEKYKVTGTPATLIVDSLTGEEKLVSGALPIQKLIATISGMIEAHEQRNAKPVVGAADSASAVAPDAVEGAKLPSSPSQ</sequence>
<evidence type="ECO:0000259" key="7">
    <source>
        <dbReference type="Pfam" id="PF13462"/>
    </source>
</evidence>
<keyword evidence="3" id="KW-0560">Oxidoreductase</keyword>
<evidence type="ECO:0000256" key="5">
    <source>
        <dbReference type="ARBA" id="ARBA00023284"/>
    </source>
</evidence>
<dbReference type="GO" id="GO:0016491">
    <property type="term" value="F:oxidoreductase activity"/>
    <property type="evidence" value="ECO:0007669"/>
    <property type="project" value="UniProtKB-KW"/>
</dbReference>
<feature type="domain" description="Thioredoxin-like fold" evidence="7">
    <location>
        <begin position="81"/>
        <end position="227"/>
    </location>
</feature>
<dbReference type="PANTHER" id="PTHR13887">
    <property type="entry name" value="GLUTATHIONE S-TRANSFERASE KAPPA"/>
    <property type="match status" value="1"/>
</dbReference>
<dbReference type="PANTHER" id="PTHR13887:SF14">
    <property type="entry name" value="DISULFIDE BOND FORMATION PROTEIN D"/>
    <property type="match status" value="1"/>
</dbReference>
<evidence type="ECO:0000256" key="3">
    <source>
        <dbReference type="ARBA" id="ARBA00023002"/>
    </source>
</evidence>
<dbReference type="EMBL" id="LN713927">
    <property type="protein sequence ID" value="CEK42399.1"/>
    <property type="molecule type" value="Genomic_DNA"/>
</dbReference>
<dbReference type="SUPFAM" id="SSF52833">
    <property type="entry name" value="Thioredoxin-like"/>
    <property type="match status" value="1"/>
</dbReference>
<reference evidence="8" key="1">
    <citation type="submission" date="2014-12" db="EMBL/GenBank/DDBJ databases">
        <authorList>
            <person name="Hall J."/>
        </authorList>
    </citation>
    <scope>NUCLEOTIDE SEQUENCE [LARGE SCALE GENOMIC DNA]</scope>
    <source>
        <strain evidence="8">SBW25</strain>
        <plasmid evidence="8">pQBR55</plasmid>
    </source>
</reference>
<keyword evidence="5" id="KW-0676">Redox-active center</keyword>
<dbReference type="AlphaFoldDB" id="A0A0G4E5D9"/>
<evidence type="ECO:0000313" key="8">
    <source>
        <dbReference type="EMBL" id="CEK42399.1"/>
    </source>
</evidence>
<keyword evidence="8" id="KW-0413">Isomerase</keyword>
<protein>
    <submittedName>
        <fullName evidence="8">Protein-disulfide isomerase</fullName>
    </submittedName>
</protein>
<dbReference type="Gene3D" id="3.40.30.10">
    <property type="entry name" value="Glutaredoxin"/>
    <property type="match status" value="1"/>
</dbReference>
<gene>
    <name evidence="8" type="ORF">PQBR55_0020</name>
</gene>
<evidence type="ECO:0000256" key="1">
    <source>
        <dbReference type="ARBA" id="ARBA00005791"/>
    </source>
</evidence>
<keyword evidence="4" id="KW-1015">Disulfide bond</keyword>
<dbReference type="InterPro" id="IPR012336">
    <property type="entry name" value="Thioredoxin-like_fold"/>
</dbReference>
<keyword evidence="2 6" id="KW-0732">Signal</keyword>
<geneLocation type="plasmid" evidence="8">
    <name>pQBR55</name>
</geneLocation>
<dbReference type="Pfam" id="PF13462">
    <property type="entry name" value="Thioredoxin_4"/>
    <property type="match status" value="1"/>
</dbReference>
<proteinExistence type="inferred from homology"/>
<feature type="signal peptide" evidence="6">
    <location>
        <begin position="1"/>
        <end position="24"/>
    </location>
</feature>
<keyword evidence="8" id="KW-0614">Plasmid</keyword>
<evidence type="ECO:0000256" key="4">
    <source>
        <dbReference type="ARBA" id="ARBA00023157"/>
    </source>
</evidence>